<evidence type="ECO:0000313" key="8">
    <source>
        <dbReference type="Proteomes" id="UP001178507"/>
    </source>
</evidence>
<keyword evidence="8" id="KW-1185">Reference proteome</keyword>
<comment type="catalytic activity">
    <reaction evidence="4">
        <text>[protein]-peptidylproline (omega=180) = [protein]-peptidylproline (omega=0)</text>
        <dbReference type="Rhea" id="RHEA:16237"/>
        <dbReference type="Rhea" id="RHEA-COMP:10747"/>
        <dbReference type="Rhea" id="RHEA-COMP:10748"/>
        <dbReference type="ChEBI" id="CHEBI:83833"/>
        <dbReference type="ChEBI" id="CHEBI:83834"/>
        <dbReference type="EC" id="5.2.1.8"/>
    </reaction>
</comment>
<accession>A0AA36IYW3</accession>
<evidence type="ECO:0000256" key="5">
    <source>
        <dbReference type="SAM" id="Phobius"/>
    </source>
</evidence>
<dbReference type="Pfam" id="PF00254">
    <property type="entry name" value="FKBP_C"/>
    <property type="match status" value="1"/>
</dbReference>
<gene>
    <name evidence="7" type="ORF">EVOR1521_LOCUS19846</name>
</gene>
<dbReference type="PROSITE" id="PS50059">
    <property type="entry name" value="FKBP_PPIASE"/>
    <property type="match status" value="1"/>
</dbReference>
<keyword evidence="3" id="KW-0325">Glycoprotein</keyword>
<dbReference type="InterPro" id="IPR046357">
    <property type="entry name" value="PPIase_dom_sf"/>
</dbReference>
<evidence type="ECO:0000259" key="6">
    <source>
        <dbReference type="PROSITE" id="PS50059"/>
    </source>
</evidence>
<dbReference type="PANTHER" id="PTHR46222">
    <property type="entry name" value="PEPTIDYL-PROLYL CIS-TRANS ISOMERASE FKBP7/14"/>
    <property type="match status" value="1"/>
</dbReference>
<dbReference type="GO" id="GO:0003755">
    <property type="term" value="F:peptidyl-prolyl cis-trans isomerase activity"/>
    <property type="evidence" value="ECO:0007669"/>
    <property type="project" value="UniProtKB-KW"/>
</dbReference>
<dbReference type="Gene3D" id="3.10.50.40">
    <property type="match status" value="1"/>
</dbReference>
<proteinExistence type="predicted"/>
<dbReference type="Proteomes" id="UP001178507">
    <property type="component" value="Unassembled WGS sequence"/>
</dbReference>
<keyword evidence="2" id="KW-0677">Repeat</keyword>
<dbReference type="SUPFAM" id="SSF54534">
    <property type="entry name" value="FKBP-like"/>
    <property type="match status" value="1"/>
</dbReference>
<dbReference type="AlphaFoldDB" id="A0AA36IYW3"/>
<keyword evidence="5" id="KW-1133">Transmembrane helix</keyword>
<reference evidence="7" key="1">
    <citation type="submission" date="2023-08" db="EMBL/GenBank/DDBJ databases">
        <authorList>
            <person name="Chen Y."/>
            <person name="Shah S."/>
            <person name="Dougan E. K."/>
            <person name="Thang M."/>
            <person name="Chan C."/>
        </authorList>
    </citation>
    <scope>NUCLEOTIDE SEQUENCE</scope>
</reference>
<evidence type="ECO:0000256" key="4">
    <source>
        <dbReference type="PROSITE-ProRule" id="PRU00277"/>
    </source>
</evidence>
<dbReference type="InterPro" id="IPR052273">
    <property type="entry name" value="PPIase_FKBP"/>
</dbReference>
<evidence type="ECO:0000256" key="3">
    <source>
        <dbReference type="ARBA" id="ARBA00023180"/>
    </source>
</evidence>
<name>A0AA36IYW3_9DINO</name>
<dbReference type="InterPro" id="IPR001179">
    <property type="entry name" value="PPIase_FKBP_dom"/>
</dbReference>
<keyword evidence="4" id="KW-0413">Isomerase</keyword>
<keyword evidence="5" id="KW-0812">Transmembrane</keyword>
<dbReference type="EMBL" id="CAUJNA010003146">
    <property type="protein sequence ID" value="CAJ1395415.1"/>
    <property type="molecule type" value="Genomic_DNA"/>
</dbReference>
<protein>
    <recommendedName>
        <fullName evidence="4">peptidylprolyl isomerase</fullName>
        <ecNumber evidence="4">5.2.1.8</ecNumber>
    </recommendedName>
</protein>
<evidence type="ECO:0000256" key="1">
    <source>
        <dbReference type="ARBA" id="ARBA00022729"/>
    </source>
</evidence>
<organism evidence="7 8">
    <name type="scientific">Effrenium voratum</name>
    <dbReference type="NCBI Taxonomy" id="2562239"/>
    <lineage>
        <taxon>Eukaryota</taxon>
        <taxon>Sar</taxon>
        <taxon>Alveolata</taxon>
        <taxon>Dinophyceae</taxon>
        <taxon>Suessiales</taxon>
        <taxon>Symbiodiniaceae</taxon>
        <taxon>Effrenium</taxon>
    </lineage>
</organism>
<keyword evidence="4" id="KW-0697">Rotamase</keyword>
<evidence type="ECO:0000313" key="7">
    <source>
        <dbReference type="EMBL" id="CAJ1395415.1"/>
    </source>
</evidence>
<dbReference type="EC" id="5.2.1.8" evidence="4"/>
<evidence type="ECO:0000256" key="2">
    <source>
        <dbReference type="ARBA" id="ARBA00022737"/>
    </source>
</evidence>
<sequence length="154" mass="17479">MPLKFHWFSLPISMVLATIYMYYVTQYKPAQKRGKLLQDLDMKVVYQPALCDLRAGEGDLLHVHYTSFLAVAGKQFETTKGGEPYVFKLGKCGNSTKPECMQGFRNAVTGMCTGEKRKVTIPPKLGFEKKVRPREIGADEKLVFHIEMVDIDKV</sequence>
<comment type="caution">
    <text evidence="7">The sequence shown here is derived from an EMBL/GenBank/DDBJ whole genome shotgun (WGS) entry which is preliminary data.</text>
</comment>
<feature type="transmembrane region" description="Helical" evidence="5">
    <location>
        <begin position="6"/>
        <end position="25"/>
    </location>
</feature>
<keyword evidence="5" id="KW-0472">Membrane</keyword>
<keyword evidence="1" id="KW-0732">Signal</keyword>
<dbReference type="PANTHER" id="PTHR46222:SF3">
    <property type="entry name" value="PEPTIDYLPROLYL ISOMERASE"/>
    <property type="match status" value="1"/>
</dbReference>
<feature type="domain" description="PPIase FKBP-type" evidence="6">
    <location>
        <begin position="58"/>
        <end position="152"/>
    </location>
</feature>